<accession>A0A8T0G0A8</accession>
<feature type="transmembrane region" description="Helical" evidence="11">
    <location>
        <begin position="78"/>
        <end position="105"/>
    </location>
</feature>
<feature type="transmembrane region" description="Helical" evidence="11">
    <location>
        <begin position="1110"/>
        <end position="1132"/>
    </location>
</feature>
<evidence type="ECO:0000256" key="8">
    <source>
        <dbReference type="ARBA" id="ARBA00023065"/>
    </source>
</evidence>
<dbReference type="EMBL" id="JABXBU010000001">
    <property type="protein sequence ID" value="KAF8796442.1"/>
    <property type="molecule type" value="Genomic_DNA"/>
</dbReference>
<evidence type="ECO:0000256" key="6">
    <source>
        <dbReference type="ARBA" id="ARBA00022989"/>
    </source>
</evidence>
<feature type="transmembrane region" description="Helical" evidence="11">
    <location>
        <begin position="811"/>
        <end position="834"/>
    </location>
</feature>
<dbReference type="GO" id="GO:0005886">
    <property type="term" value="C:plasma membrane"/>
    <property type="evidence" value="ECO:0007669"/>
    <property type="project" value="UniProtKB-SubCell"/>
</dbReference>
<feature type="transmembrane region" description="Helical" evidence="11">
    <location>
        <begin position="159"/>
        <end position="176"/>
    </location>
</feature>
<dbReference type="Gene3D" id="1.20.1730.10">
    <property type="entry name" value="Sodium/glucose cotransporter"/>
    <property type="match status" value="3"/>
</dbReference>
<dbReference type="GO" id="GO:0015293">
    <property type="term" value="F:symporter activity"/>
    <property type="evidence" value="ECO:0007669"/>
    <property type="project" value="TreeGrafter"/>
</dbReference>
<comment type="caution">
    <text evidence="12">The sequence shown here is derived from an EMBL/GenBank/DDBJ whole genome shotgun (WGS) entry which is preliminary data.</text>
</comment>
<evidence type="ECO:0000313" key="12">
    <source>
        <dbReference type="EMBL" id="KAF8796442.1"/>
    </source>
</evidence>
<keyword evidence="6 11" id="KW-1133">Transmembrane helix</keyword>
<evidence type="ECO:0000256" key="9">
    <source>
        <dbReference type="ARBA" id="ARBA00023136"/>
    </source>
</evidence>
<keyword evidence="5 11" id="KW-0812">Transmembrane</keyword>
<dbReference type="InterPro" id="IPR051163">
    <property type="entry name" value="Sodium:Solute_Symporter_SSF"/>
</dbReference>
<evidence type="ECO:0000256" key="4">
    <source>
        <dbReference type="ARBA" id="ARBA00022475"/>
    </source>
</evidence>
<dbReference type="GO" id="GO:0006814">
    <property type="term" value="P:sodium ion transport"/>
    <property type="evidence" value="ECO:0007669"/>
    <property type="project" value="UniProtKB-KW"/>
</dbReference>
<evidence type="ECO:0000256" key="2">
    <source>
        <dbReference type="ARBA" id="ARBA00006434"/>
    </source>
</evidence>
<feature type="transmembrane region" description="Helical" evidence="11">
    <location>
        <begin position="524"/>
        <end position="547"/>
    </location>
</feature>
<feature type="transmembrane region" description="Helical" evidence="11">
    <location>
        <begin position="276"/>
        <end position="302"/>
    </location>
</feature>
<evidence type="ECO:0000256" key="10">
    <source>
        <dbReference type="ARBA" id="ARBA00023201"/>
    </source>
</evidence>
<name>A0A8T0G0A8_ARGBR</name>
<protein>
    <submittedName>
        <fullName evidence="12">Putative sodium-dependent multivitamin like protein</fullName>
    </submittedName>
</protein>
<keyword evidence="7" id="KW-0915">Sodium</keyword>
<keyword evidence="10" id="KW-0739">Sodium transport</keyword>
<feature type="transmembrane region" description="Helical" evidence="11">
    <location>
        <begin position="1144"/>
        <end position="1164"/>
    </location>
</feature>
<feature type="transmembrane region" description="Helical" evidence="11">
    <location>
        <begin position="1002"/>
        <end position="1024"/>
    </location>
</feature>
<feature type="transmembrane region" description="Helical" evidence="11">
    <location>
        <begin position="411"/>
        <end position="432"/>
    </location>
</feature>
<feature type="transmembrane region" description="Helical" evidence="11">
    <location>
        <begin position="610"/>
        <end position="631"/>
    </location>
</feature>
<evidence type="ECO:0000256" key="3">
    <source>
        <dbReference type="ARBA" id="ARBA00022448"/>
    </source>
</evidence>
<proteinExistence type="inferred from homology"/>
<feature type="transmembrane region" description="Helical" evidence="11">
    <location>
        <begin position="872"/>
        <end position="895"/>
    </location>
</feature>
<feature type="transmembrane region" description="Helical" evidence="11">
    <location>
        <begin position="1190"/>
        <end position="1209"/>
    </location>
</feature>
<feature type="transmembrane region" description="Helical" evidence="11">
    <location>
        <begin position="51"/>
        <end position="72"/>
    </location>
</feature>
<feature type="transmembrane region" description="Helical" evidence="11">
    <location>
        <begin position="1230"/>
        <end position="1255"/>
    </location>
</feature>
<keyword evidence="4" id="KW-1003">Cell membrane</keyword>
<feature type="transmembrane region" description="Helical" evidence="11">
    <location>
        <begin position="126"/>
        <end position="153"/>
    </location>
</feature>
<feature type="transmembrane region" description="Helical" evidence="11">
    <location>
        <begin position="703"/>
        <end position="730"/>
    </location>
</feature>
<feature type="transmembrane region" description="Helical" evidence="11">
    <location>
        <begin position="12"/>
        <end position="31"/>
    </location>
</feature>
<dbReference type="NCBIfam" id="TIGR00813">
    <property type="entry name" value="sss"/>
    <property type="match status" value="2"/>
</dbReference>
<feature type="transmembrane region" description="Helical" evidence="11">
    <location>
        <begin position="444"/>
        <end position="467"/>
    </location>
</feature>
<feature type="transmembrane region" description="Helical" evidence="11">
    <location>
        <begin position="840"/>
        <end position="860"/>
    </location>
</feature>
<reference evidence="12" key="2">
    <citation type="submission" date="2020-06" db="EMBL/GenBank/DDBJ databases">
        <authorList>
            <person name="Sheffer M."/>
        </authorList>
    </citation>
    <scope>NUCLEOTIDE SEQUENCE</scope>
</reference>
<feature type="transmembrane region" description="Helical" evidence="11">
    <location>
        <begin position="237"/>
        <end position="255"/>
    </location>
</feature>
<keyword evidence="9 11" id="KW-0472">Membrane</keyword>
<feature type="transmembrane region" description="Helical" evidence="11">
    <location>
        <begin position="661"/>
        <end position="682"/>
    </location>
</feature>
<keyword evidence="8" id="KW-0406">Ion transport</keyword>
<feature type="transmembrane region" description="Helical" evidence="11">
    <location>
        <begin position="1079"/>
        <end position="1098"/>
    </location>
</feature>
<dbReference type="PANTHER" id="PTHR42985:SF40">
    <property type="entry name" value="LD47995P-RELATED"/>
    <property type="match status" value="1"/>
</dbReference>
<evidence type="ECO:0000256" key="1">
    <source>
        <dbReference type="ARBA" id="ARBA00004651"/>
    </source>
</evidence>
<feature type="transmembrane region" description="Helical" evidence="11">
    <location>
        <begin position="1036"/>
        <end position="1058"/>
    </location>
</feature>
<dbReference type="PROSITE" id="PS50283">
    <property type="entry name" value="NA_SOLUT_SYMP_3"/>
    <property type="match status" value="3"/>
</dbReference>
<feature type="transmembrane region" description="Helical" evidence="11">
    <location>
        <begin position="945"/>
        <end position="967"/>
    </location>
</feature>
<gene>
    <name evidence="12" type="ORF">HNY73_000814</name>
</gene>
<dbReference type="Pfam" id="PF00474">
    <property type="entry name" value="SSF"/>
    <property type="match status" value="3"/>
</dbReference>
<evidence type="ECO:0000313" key="13">
    <source>
        <dbReference type="Proteomes" id="UP000807504"/>
    </source>
</evidence>
<sequence length="1305" mass="143208">MDPRANLGITDYLIIGFSLVISIAIGIKFQISDRGKSTQQEYLLAGKSMSIFPVVMSITVTILSAIIIIGHTGETFRYGIQIIVVCFGFPIGTVLASYIFLPVYFNCKVSTTYEYLDHRFGKTTRVAISALFLLQMMLYMSVVLYAPVIALIAVTNLSIEVSIFVFGAVCTFYCAVGGLRAVIWTDVFQASLMFLCLIVMYIKGVEEAGGVAHIYETSAKGGRLEIFDFKEDFIKRYTFLNAFCKGFFGALAYYGTSQLEVQRMLSMKSVYKARAALNWSIIPVATLVIMCCFFGLVLYTVFNTCDPVADSARTGVTRHDQLAPYYIITRFNHLPGVTGICIAGIFSGSLSTISSALNSLSSVTVIDFIKPACKSSKLTEKKVVFIAKMLSVLYGAICIGLTFAVSKVDSIVSISNTFLSIMEGPILAVYFVAVLSRKGSEKNILIGLILGVTFTAWLGAGVLSVGYQSPTLPLDSSGCLSLQNSSTIYNNFTSLCARSDQCLSTMPSIDPEPNEPFFMYKISFMWVSTLGCFVTLFFIALAILLTGCRDVIPADSKYLSPVARFWIKGTSFETKQEVLSNNLKERNDLDIRHEVENSHRQNTSGGLKGVLWTDVFQSALMFLCLVIVYVFSVQEAGGVTNVYKTSSEGQRLDVFDFSVDFTTRFTILNIMAKGIVGSMAFYGTSQVEVQRLLSLSTIKRAQWSLCCSVIPVAVLYLMCNMLGLVMFTIFKDCDPILDKANTGIAKYDQVIPYYIVTRLHSIPGLTGLCIAGIFSGSLSTISSALNSLSTVTVIDFIKPMCKTEKLSDTRVVYIAKALSILFGILCICFAFAVAKVDSLVAVNNALIGITEGPMLAIYLVGILSRKGTQKCILFGLIVGFSMTGWIGYGIVFSGYHSPSLPVDSSGCSSLNSTSIFQNVTSACDGLEQCAAEVTPVIPAKNDPFILYKISFMWFCSLSDFSSVLCLFRNFSHRELEIQCIKFKSIGKDTGKMREYFMAGKNMSMLPVIMSATSSMVSSVTTIGIPAESYKYGIQNWMLGVGIGVGMILAAYVFIPVYFQCGVCTVYEYLEMRFDKTTRYIISTMFIIQMILWNSSVLYTPVLAINAVTDLPIEISILVFGTICSIYCAIGGLKAVLWTDVFQTFLMFFTALILLIAGIVNAGGWTNVLDRSKEGGRLNAFNFQADFTTRYTFWNGLFQGMSFAVVAYGANQTGVQRLLSLSKTERAKSALLISAPLVSLLCVLSSLHGVILYAVYFMCDPILNNRETGLTKYDQIVPYFLISTFHSTPGLTGLSLSGIFSENFSF</sequence>
<keyword evidence="3" id="KW-0813">Transport</keyword>
<keyword evidence="13" id="KW-1185">Reference proteome</keyword>
<comment type="subcellular location">
    <subcellularLocation>
        <location evidence="1">Cell membrane</location>
        <topology evidence="1">Multi-pass membrane protein</topology>
    </subcellularLocation>
</comment>
<organism evidence="12 13">
    <name type="scientific">Argiope bruennichi</name>
    <name type="common">Wasp spider</name>
    <name type="synonym">Aranea bruennichi</name>
    <dbReference type="NCBI Taxonomy" id="94029"/>
    <lineage>
        <taxon>Eukaryota</taxon>
        <taxon>Metazoa</taxon>
        <taxon>Ecdysozoa</taxon>
        <taxon>Arthropoda</taxon>
        <taxon>Chelicerata</taxon>
        <taxon>Arachnida</taxon>
        <taxon>Araneae</taxon>
        <taxon>Araneomorphae</taxon>
        <taxon>Entelegynae</taxon>
        <taxon>Araneoidea</taxon>
        <taxon>Araneidae</taxon>
        <taxon>Argiope</taxon>
    </lineage>
</organism>
<reference evidence="12" key="1">
    <citation type="journal article" date="2020" name="bioRxiv">
        <title>Chromosome-level reference genome of the European wasp spider Argiope bruennichi: a resource for studies on range expansion and evolutionary adaptation.</title>
        <authorList>
            <person name="Sheffer M.M."/>
            <person name="Hoppe A."/>
            <person name="Krehenwinkel H."/>
            <person name="Uhl G."/>
            <person name="Kuss A.W."/>
            <person name="Jensen L."/>
            <person name="Jensen C."/>
            <person name="Gillespie R.G."/>
            <person name="Hoff K.J."/>
            <person name="Prost S."/>
        </authorList>
    </citation>
    <scope>NUCLEOTIDE SEQUENCE</scope>
</reference>
<dbReference type="InterPro" id="IPR001734">
    <property type="entry name" value="Na/solute_symporter"/>
</dbReference>
<evidence type="ECO:0000256" key="11">
    <source>
        <dbReference type="SAM" id="Phobius"/>
    </source>
</evidence>
<comment type="similarity">
    <text evidence="2">Belongs to the sodium:solute symporter (SSF) (TC 2.A.21) family.</text>
</comment>
<dbReference type="InterPro" id="IPR038377">
    <property type="entry name" value="Na/Glc_symporter_sf"/>
</dbReference>
<dbReference type="Proteomes" id="UP000807504">
    <property type="component" value="Unassembled WGS sequence"/>
</dbReference>
<evidence type="ECO:0000256" key="5">
    <source>
        <dbReference type="ARBA" id="ARBA00022692"/>
    </source>
</evidence>
<evidence type="ECO:0000256" key="7">
    <source>
        <dbReference type="ARBA" id="ARBA00023053"/>
    </source>
</evidence>
<dbReference type="PANTHER" id="PTHR42985">
    <property type="entry name" value="SODIUM-COUPLED MONOCARBOXYLATE TRANSPORTER"/>
    <property type="match status" value="1"/>
</dbReference>
<feature type="transmembrane region" description="Helical" evidence="11">
    <location>
        <begin position="383"/>
        <end position="405"/>
    </location>
</feature>